<dbReference type="OrthoDB" id="9790355at2"/>
<sequence length="447" mass="50002">MQKFKEKVEEAIKKRSFELLKREEWHKWHLADLADLLLSLDKTDRAVLFRLWPRDIAADVFSYLDKENKNSLLKDLTDEETRLLLANLKPDDRTDLLEELPGQVTQRLLNLLSYEDLLETRFLLGYPEKSVGRLMTPEYVAVRPEWKVAEALEHIRSKGKKIETLSTVYVTDEKWKLLDALGIEKFVLASPDAKVADIMDNSFISLSAFDDQEKAVQVMQKYDISALPVTDSDGILLGVVTFDDIFDVVQEETTEDFQRGAAVTPLTTDYGQVSFKELFRKRAGWLVALVFVMLLASEVIASYEEVLTKVIALAFFIPLLIDVGGNTGSQAATLMVRALATGDIKLSEWFTAFRKELVIGLLLGLTMGVVVGAFGLWRGGYEIGLVVGLSMVIIVLFTNLLGIFLPFLLAKFKVDPAVASSPLVTSIADIAGLLIYFAVAVRILNLT</sequence>
<comment type="function">
    <text evidence="9">Acts as a magnesium transporter.</text>
</comment>
<dbReference type="Gene3D" id="1.10.357.20">
    <property type="entry name" value="SLC41 divalent cation transporters, integral membrane domain"/>
    <property type="match status" value="1"/>
</dbReference>
<dbReference type="PANTHER" id="PTHR43773">
    <property type="entry name" value="MAGNESIUM TRANSPORTER MGTE"/>
    <property type="match status" value="1"/>
</dbReference>
<dbReference type="InterPro" id="IPR046342">
    <property type="entry name" value="CBS_dom_sf"/>
</dbReference>
<keyword evidence="9" id="KW-1003">Cell membrane</keyword>
<dbReference type="SMART" id="SM00116">
    <property type="entry name" value="CBS"/>
    <property type="match status" value="1"/>
</dbReference>
<dbReference type="InterPro" id="IPR006669">
    <property type="entry name" value="MgtE_transporter"/>
</dbReference>
<dbReference type="RefSeq" id="WP_073088830.1">
    <property type="nucleotide sequence ID" value="NZ_FQWY01000002.1"/>
</dbReference>
<dbReference type="InterPro" id="IPR006667">
    <property type="entry name" value="SLC41_membr_dom"/>
</dbReference>
<keyword evidence="12" id="KW-1185">Reference proteome</keyword>
<keyword evidence="8" id="KW-0129">CBS domain</keyword>
<keyword evidence="4 9" id="KW-0812">Transmembrane</keyword>
<organism evidence="11 12">
    <name type="scientific">Thermosyntropha lipolytica DSM 11003</name>
    <dbReference type="NCBI Taxonomy" id="1123382"/>
    <lineage>
        <taxon>Bacteria</taxon>
        <taxon>Bacillati</taxon>
        <taxon>Bacillota</taxon>
        <taxon>Clostridia</taxon>
        <taxon>Eubacteriales</taxon>
        <taxon>Syntrophomonadaceae</taxon>
        <taxon>Thermosyntropha</taxon>
    </lineage>
</organism>
<evidence type="ECO:0000256" key="2">
    <source>
        <dbReference type="ARBA" id="ARBA00009749"/>
    </source>
</evidence>
<comment type="subcellular location">
    <subcellularLocation>
        <location evidence="9">Cell membrane</location>
        <topology evidence="9">Multi-pass membrane protein</topology>
    </subcellularLocation>
    <subcellularLocation>
        <location evidence="1">Membrane</location>
        <topology evidence="1">Multi-pass membrane protein</topology>
    </subcellularLocation>
</comment>
<dbReference type="SMART" id="SM00924">
    <property type="entry name" value="MgtE_N"/>
    <property type="match status" value="1"/>
</dbReference>
<dbReference type="EMBL" id="FQWY01000002">
    <property type="protein sequence ID" value="SHG38792.1"/>
    <property type="molecule type" value="Genomic_DNA"/>
</dbReference>
<feature type="transmembrane region" description="Helical" evidence="9">
    <location>
        <begin position="422"/>
        <end position="444"/>
    </location>
</feature>
<keyword evidence="3 9" id="KW-0813">Transport</keyword>
<dbReference type="SUPFAM" id="SSF161093">
    <property type="entry name" value="MgtE membrane domain-like"/>
    <property type="match status" value="1"/>
</dbReference>
<evidence type="ECO:0000256" key="4">
    <source>
        <dbReference type="ARBA" id="ARBA00022692"/>
    </source>
</evidence>
<evidence type="ECO:0000256" key="7">
    <source>
        <dbReference type="ARBA" id="ARBA00023136"/>
    </source>
</evidence>
<dbReference type="SUPFAM" id="SSF158791">
    <property type="entry name" value="MgtE N-terminal domain-like"/>
    <property type="match status" value="1"/>
</dbReference>
<protein>
    <recommendedName>
        <fullName evidence="9">Magnesium transporter MgtE</fullName>
    </recommendedName>
</protein>
<reference evidence="12" key="1">
    <citation type="submission" date="2016-11" db="EMBL/GenBank/DDBJ databases">
        <authorList>
            <person name="Varghese N."/>
            <person name="Submissions S."/>
        </authorList>
    </citation>
    <scope>NUCLEOTIDE SEQUENCE [LARGE SCALE GENOMIC DNA]</scope>
    <source>
        <strain evidence="12">DSM 11003</strain>
    </source>
</reference>
<dbReference type="InterPro" id="IPR038076">
    <property type="entry name" value="MgtE_N_sf"/>
</dbReference>
<evidence type="ECO:0000259" key="10">
    <source>
        <dbReference type="PROSITE" id="PS51371"/>
    </source>
</evidence>
<keyword evidence="7 9" id="KW-0472">Membrane</keyword>
<evidence type="ECO:0000256" key="8">
    <source>
        <dbReference type="PROSITE-ProRule" id="PRU00703"/>
    </source>
</evidence>
<dbReference type="GO" id="GO:0046872">
    <property type="term" value="F:metal ion binding"/>
    <property type="evidence" value="ECO:0007669"/>
    <property type="project" value="UniProtKB-KW"/>
</dbReference>
<dbReference type="InterPro" id="IPR000644">
    <property type="entry name" value="CBS_dom"/>
</dbReference>
<evidence type="ECO:0000256" key="3">
    <source>
        <dbReference type="ARBA" id="ARBA00022448"/>
    </source>
</evidence>
<feature type="transmembrane region" description="Helical" evidence="9">
    <location>
        <begin position="383"/>
        <end position="410"/>
    </location>
</feature>
<keyword evidence="9" id="KW-0479">Metal-binding</keyword>
<dbReference type="AlphaFoldDB" id="A0A1M5JDZ8"/>
<dbReference type="Pfam" id="PF01769">
    <property type="entry name" value="MgtE"/>
    <property type="match status" value="1"/>
</dbReference>
<dbReference type="Pfam" id="PF03448">
    <property type="entry name" value="MgtE_N"/>
    <property type="match status" value="1"/>
</dbReference>
<evidence type="ECO:0000256" key="9">
    <source>
        <dbReference type="RuleBase" id="RU362011"/>
    </source>
</evidence>
<evidence type="ECO:0000313" key="12">
    <source>
        <dbReference type="Proteomes" id="UP000242329"/>
    </source>
</evidence>
<feature type="domain" description="CBS" evidence="10">
    <location>
        <begin position="199"/>
        <end position="255"/>
    </location>
</feature>
<proteinExistence type="inferred from homology"/>
<dbReference type="PROSITE" id="PS51371">
    <property type="entry name" value="CBS"/>
    <property type="match status" value="1"/>
</dbReference>
<dbReference type="PANTHER" id="PTHR43773:SF1">
    <property type="entry name" value="MAGNESIUM TRANSPORTER MGTE"/>
    <property type="match status" value="1"/>
</dbReference>
<feature type="transmembrane region" description="Helical" evidence="9">
    <location>
        <begin position="357"/>
        <end position="377"/>
    </location>
</feature>
<dbReference type="CDD" id="cd04606">
    <property type="entry name" value="CBS_pair_Mg_transporter"/>
    <property type="match status" value="1"/>
</dbReference>
<dbReference type="Proteomes" id="UP000242329">
    <property type="component" value="Unassembled WGS sequence"/>
</dbReference>
<dbReference type="SUPFAM" id="SSF54631">
    <property type="entry name" value="CBS-domain pair"/>
    <property type="match status" value="1"/>
</dbReference>
<keyword evidence="6 9" id="KW-1133">Transmembrane helix</keyword>
<comment type="similarity">
    <text evidence="2 9">Belongs to the SLC41A transporter family.</text>
</comment>
<dbReference type="Pfam" id="PF00571">
    <property type="entry name" value="CBS"/>
    <property type="match status" value="2"/>
</dbReference>
<name>A0A1M5JDZ8_9FIRM</name>
<dbReference type="GO" id="GO:0005886">
    <property type="term" value="C:plasma membrane"/>
    <property type="evidence" value="ECO:0007669"/>
    <property type="project" value="UniProtKB-SubCell"/>
</dbReference>
<dbReference type="Gene3D" id="1.25.60.10">
    <property type="entry name" value="MgtE N-terminal domain-like"/>
    <property type="match status" value="1"/>
</dbReference>
<dbReference type="InterPro" id="IPR036739">
    <property type="entry name" value="SLC41_membr_dom_sf"/>
</dbReference>
<dbReference type="InterPro" id="IPR006668">
    <property type="entry name" value="Mg_transptr_MgtE_intracell_dom"/>
</dbReference>
<comment type="subunit">
    <text evidence="9">Homodimer.</text>
</comment>
<dbReference type="GO" id="GO:0015095">
    <property type="term" value="F:magnesium ion transmembrane transporter activity"/>
    <property type="evidence" value="ECO:0007669"/>
    <property type="project" value="UniProtKB-UniRule"/>
</dbReference>
<accession>A0A1M5JDZ8</accession>
<dbReference type="NCBIfam" id="TIGR00400">
    <property type="entry name" value="mgtE"/>
    <property type="match status" value="1"/>
</dbReference>
<evidence type="ECO:0000256" key="5">
    <source>
        <dbReference type="ARBA" id="ARBA00022842"/>
    </source>
</evidence>
<feature type="transmembrane region" description="Helical" evidence="9">
    <location>
        <begin position="283"/>
        <end position="303"/>
    </location>
</feature>
<evidence type="ECO:0000256" key="6">
    <source>
        <dbReference type="ARBA" id="ARBA00022989"/>
    </source>
</evidence>
<keyword evidence="5 9" id="KW-0460">Magnesium</keyword>
<evidence type="ECO:0000313" key="11">
    <source>
        <dbReference type="EMBL" id="SHG38792.1"/>
    </source>
</evidence>
<gene>
    <name evidence="11" type="ORF">SAMN02745221_00080</name>
</gene>
<dbReference type="STRING" id="1123382.SAMN02745221_00080"/>
<feature type="transmembrane region" description="Helical" evidence="9">
    <location>
        <begin position="315"/>
        <end position="336"/>
    </location>
</feature>
<dbReference type="Gene3D" id="3.10.580.10">
    <property type="entry name" value="CBS-domain"/>
    <property type="match status" value="1"/>
</dbReference>
<evidence type="ECO:0000256" key="1">
    <source>
        <dbReference type="ARBA" id="ARBA00004141"/>
    </source>
</evidence>